<organism evidence="2">
    <name type="scientific">Chromera velia CCMP2878</name>
    <dbReference type="NCBI Taxonomy" id="1169474"/>
    <lineage>
        <taxon>Eukaryota</taxon>
        <taxon>Sar</taxon>
        <taxon>Alveolata</taxon>
        <taxon>Colpodellida</taxon>
        <taxon>Chromeraceae</taxon>
        <taxon>Chromera</taxon>
    </lineage>
</organism>
<feature type="region of interest" description="Disordered" evidence="1">
    <location>
        <begin position="543"/>
        <end position="662"/>
    </location>
</feature>
<dbReference type="AlphaFoldDB" id="A0A0G4IFN1"/>
<feature type="compositionally biased region" description="Polar residues" evidence="1">
    <location>
        <begin position="431"/>
        <end position="468"/>
    </location>
</feature>
<sequence>MVSAVSSSLCAPYRPPAAENCSNLESHSCIGKGAVLLPAPRRGPPDKESFVELKDIKQQTGDSLGGPLRESPTVFTKSGRQTRLGPPSRTGASTSATRRQQLEVALSRATQRGELVETPPSPPSEQKEQNETDAGQRPMTAHEPTAKTNPKEGLASSSRRAEVPGLHADEDRGAKATKQWQAQGREEPLHEEEETDEAVTATKGERMNLKFSSAVSVSSLASPASLGSLPKSLAPSETLQWDAKIFESPSAYAQLERFFREVQSLHSVAEDVRREQRKQKAEKQKEERQARRRRRRKAAQTIPEGSEVSCLTPAPSDTLSGRSCASASAHTLNQNQKSAPPCAPPPRRARPLTPGETRGDPRNRARVRVQQMRQLYLNGRRREEEEQEEGGENKEDGEEGSRCEERLEDSTSSHQRRRNKAVEGKKEFRTPQGNRQGDISRAVTQTGTGKDTVSPTPTVGASSSQQSPGPVPIHSEGQTPKWDCAAAVREPESRVPPCSNLMLPAGAAYEGSALMPSPRFVAPVGLSGAAAFFVDFGEGEGNFLPEGEKSVNGNGPSRPSGDEENGDSRGVKTERERGAEPGYLGGKERNRSTGREPPSERSLSPLYSPSGTPNNARYKEMEVTGQRRSSLLPSIPRPSKEQQMAPQDTCTQGGGGGKAAMSSSVGEAGLIEWSRGLLCAEVEDLQLF</sequence>
<gene>
    <name evidence="2" type="ORF">Cvel_14017</name>
</gene>
<reference evidence="2" key="1">
    <citation type="submission" date="2014-11" db="EMBL/GenBank/DDBJ databases">
        <authorList>
            <person name="Otto D Thomas"/>
            <person name="Naeem Raeece"/>
        </authorList>
    </citation>
    <scope>NUCLEOTIDE SEQUENCE</scope>
</reference>
<feature type="compositionally biased region" description="Basic and acidic residues" evidence="1">
    <location>
        <begin position="566"/>
        <end position="579"/>
    </location>
</feature>
<feature type="compositionally biased region" description="Polar residues" evidence="1">
    <location>
        <begin position="641"/>
        <end position="651"/>
    </location>
</feature>
<proteinExistence type="predicted"/>
<feature type="compositionally biased region" description="Basic and acidic residues" evidence="1">
    <location>
        <begin position="159"/>
        <end position="174"/>
    </location>
</feature>
<feature type="compositionally biased region" description="Basic and acidic residues" evidence="1">
    <location>
        <begin position="43"/>
        <end position="57"/>
    </location>
</feature>
<feature type="compositionally biased region" description="Basic and acidic residues" evidence="1">
    <location>
        <begin position="391"/>
        <end position="411"/>
    </location>
</feature>
<feature type="region of interest" description="Disordered" evidence="1">
    <location>
        <begin position="36"/>
        <end position="205"/>
    </location>
</feature>
<name>A0A0G4IFN1_9ALVE</name>
<feature type="region of interest" description="Disordered" evidence="1">
    <location>
        <begin position="270"/>
        <end position="497"/>
    </location>
</feature>
<protein>
    <submittedName>
        <fullName evidence="2">Uncharacterized protein</fullName>
    </submittedName>
</protein>
<dbReference type="EMBL" id="CDMZ01005933">
    <property type="protein sequence ID" value="CEM56023.1"/>
    <property type="molecule type" value="Genomic_DNA"/>
</dbReference>
<feature type="compositionally biased region" description="Polar residues" evidence="1">
    <location>
        <begin position="601"/>
        <end position="615"/>
    </location>
</feature>
<feature type="compositionally biased region" description="Basic and acidic residues" evidence="1">
    <location>
        <begin position="270"/>
        <end position="289"/>
    </location>
</feature>
<accession>A0A0G4IFN1</accession>
<feature type="compositionally biased region" description="Basic and acidic residues" evidence="1">
    <location>
        <begin position="586"/>
        <end position="599"/>
    </location>
</feature>
<feature type="compositionally biased region" description="Basic and acidic residues" evidence="1">
    <location>
        <begin position="420"/>
        <end position="429"/>
    </location>
</feature>
<feature type="compositionally biased region" description="Polar residues" evidence="1">
    <location>
        <begin position="315"/>
        <end position="338"/>
    </location>
</feature>
<feature type="compositionally biased region" description="Polar residues" evidence="1">
    <location>
        <begin position="90"/>
        <end position="99"/>
    </location>
</feature>
<evidence type="ECO:0000256" key="1">
    <source>
        <dbReference type="SAM" id="MobiDB-lite"/>
    </source>
</evidence>
<dbReference type="VEuPathDB" id="CryptoDB:Cvel_14017"/>
<evidence type="ECO:0000313" key="2">
    <source>
        <dbReference type="EMBL" id="CEM56023.1"/>
    </source>
</evidence>